<reference evidence="1 2" key="1">
    <citation type="journal article" date="2018" name="Genome Announc.">
        <title>Complete genomes of two Megasphaera elsdenii strains, NCIMB 702410 and ATCC 25940.</title>
        <authorList>
            <person name="Hatmaker E.A."/>
            <person name="O'Dell K."/>
            <person name="Riley L.A."/>
            <person name="Klingeman D.M."/>
            <person name="Guss A.M."/>
        </authorList>
    </citation>
    <scope>NUCLEOTIDE SEQUENCE [LARGE SCALE GENOMIC DNA]</scope>
    <source>
        <strain evidence="1 2">NCIMB702410</strain>
    </source>
</reference>
<accession>A0A2S0M7M3</accession>
<dbReference type="EMBL" id="CP027569">
    <property type="protein sequence ID" value="AVO27481.1"/>
    <property type="molecule type" value="Genomic_DNA"/>
</dbReference>
<name>A0A2S0M7M3_MEGEL</name>
<protein>
    <submittedName>
        <fullName evidence="1">Uncharacterized protein</fullName>
    </submittedName>
</protein>
<gene>
    <name evidence="1" type="ORF">C6Y28_07640</name>
</gene>
<evidence type="ECO:0000313" key="2">
    <source>
        <dbReference type="Proteomes" id="UP000238358"/>
    </source>
</evidence>
<organism evidence="1 2">
    <name type="scientific">Megasphaera elsdenii</name>
    <dbReference type="NCBI Taxonomy" id="907"/>
    <lineage>
        <taxon>Bacteria</taxon>
        <taxon>Bacillati</taxon>
        <taxon>Bacillota</taxon>
        <taxon>Negativicutes</taxon>
        <taxon>Veillonellales</taxon>
        <taxon>Veillonellaceae</taxon>
        <taxon>Megasphaera</taxon>
    </lineage>
</organism>
<dbReference type="AlphaFoldDB" id="A0A2S0M7M3"/>
<sequence length="92" mass="11013">MKKLNVKNNVFLIARESWKGSRKLDYYLILKNGKKYYAFSREYSRRCHTLCQGATPINTILKIREHNKAVMNLKKYLERMMPFLIEYYGISA</sequence>
<evidence type="ECO:0000313" key="1">
    <source>
        <dbReference type="EMBL" id="AVO27481.1"/>
    </source>
</evidence>
<dbReference type="Proteomes" id="UP000238358">
    <property type="component" value="Chromosome"/>
</dbReference>
<dbReference type="OrthoDB" id="2051719at2"/>
<proteinExistence type="predicted"/>
<dbReference type="RefSeq" id="WP_027894878.1">
    <property type="nucleotide sequence ID" value="NZ_CP027569.1"/>
</dbReference>